<reference evidence="15" key="3">
    <citation type="submission" date="2015-06" db="UniProtKB">
        <authorList>
            <consortium name="EnsemblMetazoa"/>
        </authorList>
    </citation>
    <scope>IDENTIFICATION</scope>
</reference>
<dbReference type="PROSITE" id="PS51569">
    <property type="entry name" value="DOT1"/>
    <property type="match status" value="1"/>
</dbReference>
<evidence type="ECO:0000256" key="6">
    <source>
        <dbReference type="ARBA" id="ARBA00022691"/>
    </source>
</evidence>
<comment type="catalytic activity">
    <reaction evidence="10 11">
        <text>L-lysyl(79)-[histone H3] + 3 S-adenosyl-L-methionine = N(6),N(6),N(6)-trimethyl-L-lysyl(79)-[histone H3] + 3 S-adenosyl-L-homocysteine + 3 H(+)</text>
        <dbReference type="Rhea" id="RHEA:60328"/>
        <dbReference type="Rhea" id="RHEA-COMP:15549"/>
        <dbReference type="Rhea" id="RHEA-COMP:15552"/>
        <dbReference type="ChEBI" id="CHEBI:15378"/>
        <dbReference type="ChEBI" id="CHEBI:29969"/>
        <dbReference type="ChEBI" id="CHEBI:57856"/>
        <dbReference type="ChEBI" id="CHEBI:59789"/>
        <dbReference type="ChEBI" id="CHEBI:61961"/>
        <dbReference type="EC" id="2.1.1.360"/>
    </reaction>
</comment>
<evidence type="ECO:0000259" key="13">
    <source>
        <dbReference type="PROSITE" id="PS51569"/>
    </source>
</evidence>
<keyword evidence="5 11" id="KW-0808">Transferase</keyword>
<evidence type="ECO:0000256" key="9">
    <source>
        <dbReference type="ARBA" id="ARBA00029821"/>
    </source>
</evidence>
<reference evidence="16" key="1">
    <citation type="submission" date="2012-12" db="EMBL/GenBank/DDBJ databases">
        <authorList>
            <person name="Hellsten U."/>
            <person name="Grimwood J."/>
            <person name="Chapman J.A."/>
            <person name="Shapiro H."/>
            <person name="Aerts A."/>
            <person name="Otillar R.P."/>
            <person name="Terry A.Y."/>
            <person name="Boore J.L."/>
            <person name="Simakov O."/>
            <person name="Marletaz F."/>
            <person name="Cho S.-J."/>
            <person name="Edsinger-Gonzales E."/>
            <person name="Havlak P."/>
            <person name="Kuo D.-H."/>
            <person name="Larsson T."/>
            <person name="Lv J."/>
            <person name="Arendt D."/>
            <person name="Savage R."/>
            <person name="Osoegawa K."/>
            <person name="de Jong P."/>
            <person name="Lindberg D.R."/>
            <person name="Seaver E.C."/>
            <person name="Weisblat D.A."/>
            <person name="Putnam N.H."/>
            <person name="Grigoriev I.V."/>
            <person name="Rokhsar D.S."/>
        </authorList>
    </citation>
    <scope>NUCLEOTIDE SEQUENCE</scope>
</reference>
<dbReference type="Gene3D" id="3.40.50.150">
    <property type="entry name" value="Vaccinia Virus protein VP39"/>
    <property type="match status" value="1"/>
</dbReference>
<keyword evidence="7 11" id="KW-0156">Chromatin regulator</keyword>
<dbReference type="GO" id="GO:0006281">
    <property type="term" value="P:DNA repair"/>
    <property type="evidence" value="ECO:0000318"/>
    <property type="project" value="GO_Central"/>
</dbReference>
<evidence type="ECO:0000256" key="3">
    <source>
        <dbReference type="ARBA" id="ARBA00020987"/>
    </source>
</evidence>
<dbReference type="EnsemblMetazoa" id="HelroT74931">
    <property type="protein sequence ID" value="HelroP74931"/>
    <property type="gene ID" value="HelroG74931"/>
</dbReference>
<comment type="similarity">
    <text evidence="11">Belongs to the class I-like SAM-binding methyltransferase superfamily. DOT1 family.</text>
</comment>
<dbReference type="CTD" id="20215078"/>
<dbReference type="InterPro" id="IPR029063">
    <property type="entry name" value="SAM-dependent_MTases_sf"/>
</dbReference>
<evidence type="ECO:0000256" key="1">
    <source>
        <dbReference type="ARBA" id="ARBA00004123"/>
    </source>
</evidence>
<keyword evidence="16" id="KW-1185">Reference proteome</keyword>
<dbReference type="GeneID" id="20215078"/>
<dbReference type="PANTHER" id="PTHR21451:SF0">
    <property type="entry name" value="HISTONE-LYSINE N-METHYLTRANSFERASE, H3 LYSINE-79 SPECIFIC"/>
    <property type="match status" value="1"/>
</dbReference>
<name>T1G1Y0_HELRO</name>
<dbReference type="RefSeq" id="XP_009013536.1">
    <property type="nucleotide sequence ID" value="XM_009015288.1"/>
</dbReference>
<dbReference type="KEGG" id="hro:HELRODRAFT_74931"/>
<dbReference type="EC" id="2.1.1.360" evidence="2 11"/>
<dbReference type="GO" id="GO:0032259">
    <property type="term" value="P:methylation"/>
    <property type="evidence" value="ECO:0007669"/>
    <property type="project" value="UniProtKB-KW"/>
</dbReference>
<evidence type="ECO:0000256" key="2">
    <source>
        <dbReference type="ARBA" id="ARBA00012190"/>
    </source>
</evidence>
<dbReference type="SUPFAM" id="SSF53335">
    <property type="entry name" value="S-adenosyl-L-methionine-dependent methyltransferases"/>
    <property type="match status" value="1"/>
</dbReference>
<keyword evidence="12" id="KW-1133">Transmembrane helix</keyword>
<comment type="miscellaneous">
    <text evidence="11">In contrast to other lysine histone methyltransferases, it does not contain a SET domain, suggesting the existence of another mechanism for methylation of lysine residues of histones.</text>
</comment>
<dbReference type="GO" id="GO:0005634">
    <property type="term" value="C:nucleus"/>
    <property type="evidence" value="ECO:0000318"/>
    <property type="project" value="GO_Central"/>
</dbReference>
<dbReference type="OrthoDB" id="443402at2759"/>
<comment type="subcellular location">
    <subcellularLocation>
        <location evidence="1 11">Nucleus</location>
    </subcellularLocation>
</comment>
<evidence type="ECO:0000256" key="10">
    <source>
        <dbReference type="ARBA" id="ARBA00047770"/>
    </source>
</evidence>
<feature type="transmembrane region" description="Helical" evidence="12">
    <location>
        <begin position="373"/>
        <end position="403"/>
    </location>
</feature>
<dbReference type="GO" id="GO:0000781">
    <property type="term" value="C:chromosome, telomeric region"/>
    <property type="evidence" value="ECO:0007669"/>
    <property type="project" value="GOC"/>
</dbReference>
<dbReference type="InterPro" id="IPR025789">
    <property type="entry name" value="DOT1_dom"/>
</dbReference>
<dbReference type="InParanoid" id="T1G1Y0"/>
<dbReference type="GO" id="GO:0140956">
    <property type="term" value="F:histone H3K79 trimethyltransferase activity"/>
    <property type="evidence" value="ECO:0007669"/>
    <property type="project" value="UniProtKB-EC"/>
</dbReference>
<dbReference type="HOGENOM" id="CLU_071213_0_0_1"/>
<protein>
    <recommendedName>
        <fullName evidence="3 11">Histone-lysine N-methyltransferase, H3 lysine-79 specific</fullName>
        <ecNumber evidence="2 11">2.1.1.360</ecNumber>
    </recommendedName>
    <alternativeName>
        <fullName evidence="9 11">Histone H3-K79 methyltransferase</fullName>
    </alternativeName>
</protein>
<keyword evidence="12" id="KW-0472">Membrane</keyword>
<dbReference type="OMA" id="ANNTEHF"/>
<evidence type="ECO:0000256" key="5">
    <source>
        <dbReference type="ARBA" id="ARBA00022679"/>
    </source>
</evidence>
<evidence type="ECO:0000313" key="14">
    <source>
        <dbReference type="EMBL" id="ESO08606.1"/>
    </source>
</evidence>
<accession>T1G1Y0</accession>
<dbReference type="EMBL" id="AMQM01003292">
    <property type="status" value="NOT_ANNOTATED_CDS"/>
    <property type="molecule type" value="Genomic_DNA"/>
</dbReference>
<dbReference type="EMBL" id="KB096080">
    <property type="protein sequence ID" value="ESO08606.1"/>
    <property type="molecule type" value="Genomic_DNA"/>
</dbReference>
<dbReference type="PANTHER" id="PTHR21451">
    <property type="entry name" value="HISTONE H3 METHYLTRANSFERASE"/>
    <property type="match status" value="1"/>
</dbReference>
<dbReference type="Pfam" id="PF08123">
    <property type="entry name" value="DOT1"/>
    <property type="match status" value="1"/>
</dbReference>
<keyword evidence="6 11" id="KW-0949">S-adenosyl-L-methionine</keyword>
<evidence type="ECO:0000256" key="8">
    <source>
        <dbReference type="ARBA" id="ARBA00023242"/>
    </source>
</evidence>
<dbReference type="InterPro" id="IPR030445">
    <property type="entry name" value="H3-K79_meTrfase"/>
</dbReference>
<evidence type="ECO:0000256" key="4">
    <source>
        <dbReference type="ARBA" id="ARBA00022603"/>
    </source>
</evidence>
<keyword evidence="4 11" id="KW-0489">Methyltransferase</keyword>
<dbReference type="GO" id="GO:0031151">
    <property type="term" value="F:histone H3K79 methyltransferase activity"/>
    <property type="evidence" value="ECO:0000318"/>
    <property type="project" value="GO_Central"/>
</dbReference>
<reference evidence="14 16" key="2">
    <citation type="journal article" date="2013" name="Nature">
        <title>Insights into bilaterian evolution from three spiralian genomes.</title>
        <authorList>
            <person name="Simakov O."/>
            <person name="Marletaz F."/>
            <person name="Cho S.J."/>
            <person name="Edsinger-Gonzales E."/>
            <person name="Havlak P."/>
            <person name="Hellsten U."/>
            <person name="Kuo D.H."/>
            <person name="Larsson T."/>
            <person name="Lv J."/>
            <person name="Arendt D."/>
            <person name="Savage R."/>
            <person name="Osoegawa K."/>
            <person name="de Jong P."/>
            <person name="Grimwood J."/>
            <person name="Chapman J.A."/>
            <person name="Shapiro H."/>
            <person name="Aerts A."/>
            <person name="Otillar R.P."/>
            <person name="Terry A.Y."/>
            <person name="Boore J.L."/>
            <person name="Grigoriev I.V."/>
            <person name="Lindberg D.R."/>
            <person name="Seaver E.C."/>
            <person name="Weisblat D.A."/>
            <person name="Putnam N.H."/>
            <person name="Rokhsar D.S."/>
        </authorList>
    </citation>
    <scope>NUCLEOTIDE SEQUENCE</scope>
</reference>
<dbReference type="FunFam" id="3.40.50.150:FF:000033">
    <property type="entry name" value="Histone-lysine N-methyltransferase, H3 lysine-79 specific"/>
    <property type="match status" value="1"/>
</dbReference>
<keyword evidence="8 11" id="KW-0539">Nucleus</keyword>
<dbReference type="Proteomes" id="UP000015101">
    <property type="component" value="Unassembled WGS sequence"/>
</dbReference>
<organism evidence="15 16">
    <name type="scientific">Helobdella robusta</name>
    <name type="common">Californian leech</name>
    <dbReference type="NCBI Taxonomy" id="6412"/>
    <lineage>
        <taxon>Eukaryota</taxon>
        <taxon>Metazoa</taxon>
        <taxon>Spiralia</taxon>
        <taxon>Lophotrochozoa</taxon>
        <taxon>Annelida</taxon>
        <taxon>Clitellata</taxon>
        <taxon>Hirudinea</taxon>
        <taxon>Rhynchobdellida</taxon>
        <taxon>Glossiphoniidae</taxon>
        <taxon>Helobdella</taxon>
    </lineage>
</organism>
<evidence type="ECO:0000313" key="16">
    <source>
        <dbReference type="Proteomes" id="UP000015101"/>
    </source>
</evidence>
<evidence type="ECO:0000313" key="15">
    <source>
        <dbReference type="EnsemblMetazoa" id="HelroP74931"/>
    </source>
</evidence>
<evidence type="ECO:0000256" key="12">
    <source>
        <dbReference type="SAM" id="Phobius"/>
    </source>
</evidence>
<evidence type="ECO:0000256" key="7">
    <source>
        <dbReference type="ARBA" id="ARBA00022853"/>
    </source>
</evidence>
<dbReference type="GO" id="GO:0000077">
    <property type="term" value="P:DNA damage checkpoint signaling"/>
    <property type="evidence" value="ECO:0000318"/>
    <property type="project" value="GO_Central"/>
</dbReference>
<evidence type="ECO:0000256" key="11">
    <source>
        <dbReference type="RuleBase" id="RU271113"/>
    </source>
</evidence>
<dbReference type="GO" id="GO:0031509">
    <property type="term" value="P:subtelomeric heterochromatin formation"/>
    <property type="evidence" value="ECO:0000318"/>
    <property type="project" value="GO_Central"/>
</dbReference>
<gene>
    <name evidence="15" type="primary">20215078</name>
    <name evidence="14" type="ORF">HELRODRAFT_74931</name>
</gene>
<dbReference type="STRING" id="6412.T1G1Y0"/>
<dbReference type="AlphaFoldDB" id="T1G1Y0"/>
<feature type="domain" description="DOT1" evidence="13">
    <location>
        <begin position="14"/>
        <end position="347"/>
    </location>
</feature>
<proteinExistence type="inferred from homology"/>
<dbReference type="eggNOG" id="KOG3924">
    <property type="taxonomic scope" value="Eukaryota"/>
</dbReference>
<keyword evidence="12" id="KW-0812">Transmembrane</keyword>
<comment type="function">
    <text evidence="11">Histone methyltransferase that specifically trimethylates histone H3 to form H3K79me3. This methylation is required for telomere silencing and for the pachytene checkpoint during the meiotic cell cycle by allowing the recruitment of RAD9 to double strand breaks. Nucleosomes are preferred as substrate compared to free histone.</text>
</comment>
<sequence length="408" mass="46290">MSLELKLHSPVGGESVNYKWPLVIGDERDESHELIETIKWVCEDVPDLKKALEKIDALTVYDPRSYESMKNLCDRYNRAIDGLRQLEWGSMKLPSSSCSSPSSSSSSSPSLLSPSLPYACNGLLKHILQVSYNRAIEDPDKLNQYEPFSPEVYGETSFELVHELTKVISFGEEDIFIDLGSGVGQVVLQVAAATGCKLCYGIEKADWPAKYSKDLSREFLKWMSFYGKRHGMFHLERGDFLNEDKLEIINSASIIFVNNFAFGPHVDHQLKLRFANVKEGARIVSSRAFCPLNFHITDRNLSDIGTIMTVEELTALPAAVSWTDKPFAYYLHTIDRSLLEKYFKNLKSNSEGNYRKCNGEKMKRKIMNGSSKVMKMMAMTMMTTLMMMVTSQKIMMVILIAMFDRLAH</sequence>
<dbReference type="Gene3D" id="1.10.260.60">
    <property type="match status" value="1"/>
</dbReference>